<evidence type="ECO:0000313" key="1">
    <source>
        <dbReference type="EMBL" id="KAF9545699.1"/>
    </source>
</evidence>
<reference evidence="1" key="1">
    <citation type="journal article" date="2020" name="Fungal Divers.">
        <title>Resolving the Mortierellaceae phylogeny through synthesis of multi-gene phylogenetics and phylogenomics.</title>
        <authorList>
            <person name="Vandepol N."/>
            <person name="Liber J."/>
            <person name="Desiro A."/>
            <person name="Na H."/>
            <person name="Kennedy M."/>
            <person name="Barry K."/>
            <person name="Grigoriev I.V."/>
            <person name="Miller A.N."/>
            <person name="O'Donnell K."/>
            <person name="Stajich J.E."/>
            <person name="Bonito G."/>
        </authorList>
    </citation>
    <scope>NUCLEOTIDE SEQUENCE</scope>
    <source>
        <strain evidence="1">NRRL 2591</strain>
    </source>
</reference>
<dbReference type="Proteomes" id="UP000723463">
    <property type="component" value="Unassembled WGS sequence"/>
</dbReference>
<name>A0A9P6F9U4_9FUNG</name>
<dbReference type="EMBL" id="JAAAXW010000067">
    <property type="protein sequence ID" value="KAF9545699.1"/>
    <property type="molecule type" value="Genomic_DNA"/>
</dbReference>
<comment type="caution">
    <text evidence="1">The sequence shown here is derived from an EMBL/GenBank/DDBJ whole genome shotgun (WGS) entry which is preliminary data.</text>
</comment>
<evidence type="ECO:0008006" key="3">
    <source>
        <dbReference type="Google" id="ProtNLM"/>
    </source>
</evidence>
<gene>
    <name evidence="1" type="ORF">EC957_010562</name>
</gene>
<evidence type="ECO:0000313" key="2">
    <source>
        <dbReference type="Proteomes" id="UP000723463"/>
    </source>
</evidence>
<dbReference type="AlphaFoldDB" id="A0A9P6F9U4"/>
<organism evidence="1 2">
    <name type="scientific">Mortierella hygrophila</name>
    <dbReference type="NCBI Taxonomy" id="979708"/>
    <lineage>
        <taxon>Eukaryota</taxon>
        <taxon>Fungi</taxon>
        <taxon>Fungi incertae sedis</taxon>
        <taxon>Mucoromycota</taxon>
        <taxon>Mortierellomycotina</taxon>
        <taxon>Mortierellomycetes</taxon>
        <taxon>Mortierellales</taxon>
        <taxon>Mortierellaceae</taxon>
        <taxon>Mortierella</taxon>
    </lineage>
</organism>
<sequence>MINPSFEKNPLQIPEIRARVSRLVSLEDAMSCIRVSKAWSKDFTSAIWYTVDFNIHRTFKDLNGNIITKHGHHIRIIENIKTQPELNAVLRSTIKNQDVALFSGPSIDTFQHKGVITLVAPIKQVFQPDPESGLSSLGFSLLVHFPNLTDWHCYNLSAALFVPVERIKTEVTRCCPQVTMVDLWKSPPHIIHSLVANAFHGLKHVTFDYSQLSMDVIVALLFHRETLLRVCASLGSQCSYTERDELPLEGDHFRQSGRAVQLLPRCCPHLKVLEFEDHEMDMDIVEEEEWACRGLKHLRVCIRGLNTKEKISRTLNLWKKGKQRKEGEDTTLIESHTNEAKDTSVEARVARHLLAFEELEAVWLGTRTFYA</sequence>
<accession>A0A9P6F9U4</accession>
<protein>
    <recommendedName>
        <fullName evidence="3">F-box domain-containing protein</fullName>
    </recommendedName>
</protein>
<proteinExistence type="predicted"/>
<keyword evidence="2" id="KW-1185">Reference proteome</keyword>